<organism evidence="2 3">
    <name type="scientific">Fasciolopsis buskii</name>
    <dbReference type="NCBI Taxonomy" id="27845"/>
    <lineage>
        <taxon>Eukaryota</taxon>
        <taxon>Metazoa</taxon>
        <taxon>Spiralia</taxon>
        <taxon>Lophotrochozoa</taxon>
        <taxon>Platyhelminthes</taxon>
        <taxon>Trematoda</taxon>
        <taxon>Digenea</taxon>
        <taxon>Plagiorchiida</taxon>
        <taxon>Echinostomata</taxon>
        <taxon>Echinostomatoidea</taxon>
        <taxon>Fasciolidae</taxon>
        <taxon>Fasciolopsis</taxon>
    </lineage>
</organism>
<evidence type="ECO:0000313" key="2">
    <source>
        <dbReference type="EMBL" id="KAA0200823.1"/>
    </source>
</evidence>
<feature type="signal peptide" evidence="1">
    <location>
        <begin position="1"/>
        <end position="17"/>
    </location>
</feature>
<proteinExistence type="predicted"/>
<keyword evidence="1" id="KW-0732">Signal</keyword>
<keyword evidence="3" id="KW-1185">Reference proteome</keyword>
<dbReference type="OrthoDB" id="10473180at2759"/>
<protein>
    <submittedName>
        <fullName evidence="2">Uncharacterized protein</fullName>
    </submittedName>
</protein>
<dbReference type="AlphaFoldDB" id="A0A8E0S6T0"/>
<comment type="caution">
    <text evidence="2">The sequence shown here is derived from an EMBL/GenBank/DDBJ whole genome shotgun (WGS) entry which is preliminary data.</text>
</comment>
<feature type="chain" id="PRO_5034124005" evidence="1">
    <location>
        <begin position="18"/>
        <end position="140"/>
    </location>
</feature>
<dbReference type="Proteomes" id="UP000728185">
    <property type="component" value="Unassembled WGS sequence"/>
</dbReference>
<name>A0A8E0S6T0_9TREM</name>
<evidence type="ECO:0000256" key="1">
    <source>
        <dbReference type="SAM" id="SignalP"/>
    </source>
</evidence>
<dbReference type="EMBL" id="LUCM01000266">
    <property type="protein sequence ID" value="KAA0200823.1"/>
    <property type="molecule type" value="Genomic_DNA"/>
</dbReference>
<reference evidence="2" key="1">
    <citation type="submission" date="2019-05" db="EMBL/GenBank/DDBJ databases">
        <title>Annotation for the trematode Fasciolopsis buski.</title>
        <authorList>
            <person name="Choi Y.-J."/>
        </authorList>
    </citation>
    <scope>NUCLEOTIDE SEQUENCE</scope>
    <source>
        <strain evidence="2">HT</strain>
        <tissue evidence="2">Whole worm</tissue>
    </source>
</reference>
<gene>
    <name evidence="2" type="ORF">FBUS_08428</name>
</gene>
<evidence type="ECO:0000313" key="3">
    <source>
        <dbReference type="Proteomes" id="UP000728185"/>
    </source>
</evidence>
<accession>A0A8E0S6T0</accession>
<sequence>MQSITLSIVLFLAICRAEKGTTEPSYENCLTVDERLKCEQIAIRRTAKMLYDPTGGFPTKLLRTQLIDHCHSSPTCLAIQMRCVYGKMLKQQEGICGEKSWIQRVRQSRIHLDHLPQPLCVQMIQLDDLLQRLPLPGLRP</sequence>